<protein>
    <recommendedName>
        <fullName evidence="4">Putative glucose-6-phosphate 1-epimerase</fullName>
        <ecNumber evidence="4">5.1.3.15</ecNumber>
    </recommendedName>
</protein>
<gene>
    <name evidence="6" type="ORF">A9308_01660</name>
</gene>
<proteinExistence type="inferred from homology"/>
<evidence type="ECO:0000256" key="4">
    <source>
        <dbReference type="PIRNR" id="PIRNR016020"/>
    </source>
</evidence>
<evidence type="ECO:0000256" key="3">
    <source>
        <dbReference type="ARBA" id="ARBA00023235"/>
    </source>
</evidence>
<dbReference type="OrthoDB" id="9790727at2"/>
<reference evidence="6 7" key="1">
    <citation type="submission" date="2016-06" db="EMBL/GenBank/DDBJ databases">
        <title>Draft genome of Moraxella atlantae CCUG 66109.</title>
        <authorList>
            <person name="Salva-Serra F."/>
            <person name="Engstrom-Jakobsson H."/>
            <person name="Thorell K."/>
            <person name="Gonzales-Siles L."/>
            <person name="Karlsson R."/>
            <person name="Boulund F."/>
            <person name="Engstrand L."/>
            <person name="Kristiansson E."/>
            <person name="Moore E."/>
        </authorList>
    </citation>
    <scope>NUCLEOTIDE SEQUENCE [LARGE SCALE GENOMIC DNA]</scope>
    <source>
        <strain evidence="6 7">CCUG 66109</strain>
    </source>
</reference>
<name>A0A1B8Q8J9_9GAMM</name>
<dbReference type="RefSeq" id="WP_067239075.1">
    <property type="nucleotide sequence ID" value="NZ_LZMZ01000054.1"/>
</dbReference>
<comment type="catalytic activity">
    <reaction evidence="1">
        <text>alpha-D-glucose 6-phosphate = beta-D-glucose 6-phosphate</text>
        <dbReference type="Rhea" id="RHEA:16249"/>
        <dbReference type="ChEBI" id="CHEBI:58225"/>
        <dbReference type="ChEBI" id="CHEBI:58247"/>
        <dbReference type="EC" id="5.1.3.15"/>
    </reaction>
</comment>
<dbReference type="Pfam" id="PF01263">
    <property type="entry name" value="Aldose_epim"/>
    <property type="match status" value="1"/>
</dbReference>
<evidence type="ECO:0000256" key="5">
    <source>
        <dbReference type="PIRSR" id="PIRSR016020-1"/>
    </source>
</evidence>
<accession>A0A1B8Q8J9</accession>
<dbReference type="Proteomes" id="UP000092508">
    <property type="component" value="Unassembled WGS sequence"/>
</dbReference>
<sequence>MQFTQFSATPSIQTIPLGDLAALSVRFPEFCATIVLQGAQIIEFATRRHATNWLWLGEQVAFQRGTPIRGGVPICLPIFGKLGDNPTSVQASLNRYDLPKHGDARQHIWQYQRIDQNNTHQNSTACCLSFTLPDHVAQIAPHWQILRPTLTMTLSGDGLAIVLRVTNVGDTAVSFSQALHSYFATADIMHTQVTGLEGAPFFDSLTGQGHTQHGALTFAQEIDRIYRVATPLRLHTPEVDLNLVSRGSASSVLWNPWQAKARTLDQFLPDDYTRMVCIETANAWQDSVNLAAGACHTLGVMISLA</sequence>
<evidence type="ECO:0000256" key="1">
    <source>
        <dbReference type="ARBA" id="ARBA00001096"/>
    </source>
</evidence>
<dbReference type="EC" id="5.1.3.15" evidence="4"/>
<evidence type="ECO:0000313" key="7">
    <source>
        <dbReference type="Proteomes" id="UP000092508"/>
    </source>
</evidence>
<dbReference type="GO" id="GO:0030246">
    <property type="term" value="F:carbohydrate binding"/>
    <property type="evidence" value="ECO:0007669"/>
    <property type="project" value="UniProtKB-UniRule"/>
</dbReference>
<comment type="caution">
    <text evidence="6">The sequence shown here is derived from an EMBL/GenBank/DDBJ whole genome shotgun (WGS) entry which is preliminary data.</text>
</comment>
<dbReference type="PIRSF" id="PIRSF016020">
    <property type="entry name" value="PHexose_mutarotase"/>
    <property type="match status" value="1"/>
</dbReference>
<dbReference type="InterPro" id="IPR014718">
    <property type="entry name" value="GH-type_carb-bd"/>
</dbReference>
<feature type="active site" evidence="5">
    <location>
        <position position="279"/>
    </location>
</feature>
<dbReference type="PANTHER" id="PTHR11122">
    <property type="entry name" value="APOSPORY-ASSOCIATED PROTEIN C-RELATED"/>
    <property type="match status" value="1"/>
</dbReference>
<dbReference type="CDD" id="cd09020">
    <property type="entry name" value="D-hex-6-P-epi_like"/>
    <property type="match status" value="1"/>
</dbReference>
<dbReference type="Gene3D" id="2.70.98.10">
    <property type="match status" value="1"/>
</dbReference>
<dbReference type="InterPro" id="IPR025532">
    <property type="entry name" value="G6P_1-epimerase"/>
</dbReference>
<dbReference type="SUPFAM" id="SSF74650">
    <property type="entry name" value="Galactose mutarotase-like"/>
    <property type="match status" value="1"/>
</dbReference>
<dbReference type="PANTHER" id="PTHR11122:SF13">
    <property type="entry name" value="GLUCOSE-6-PHOSPHATE 1-EPIMERASE"/>
    <property type="match status" value="1"/>
</dbReference>
<dbReference type="GO" id="GO:0047938">
    <property type="term" value="F:glucose-6-phosphate 1-epimerase activity"/>
    <property type="evidence" value="ECO:0007669"/>
    <property type="project" value="UniProtKB-UniRule"/>
</dbReference>
<evidence type="ECO:0000256" key="2">
    <source>
        <dbReference type="ARBA" id="ARBA00005866"/>
    </source>
</evidence>
<dbReference type="GO" id="GO:0005975">
    <property type="term" value="P:carbohydrate metabolic process"/>
    <property type="evidence" value="ECO:0007669"/>
    <property type="project" value="InterPro"/>
</dbReference>
<dbReference type="InterPro" id="IPR011013">
    <property type="entry name" value="Gal_mutarotase_sf_dom"/>
</dbReference>
<dbReference type="EMBL" id="LZMZ01000054">
    <property type="protein sequence ID" value="OBX72960.1"/>
    <property type="molecule type" value="Genomic_DNA"/>
</dbReference>
<keyword evidence="3 4" id="KW-0413">Isomerase</keyword>
<dbReference type="AlphaFoldDB" id="A0A1B8Q8J9"/>
<comment type="similarity">
    <text evidence="2 4">Belongs to the glucose-6-phosphate 1-epimerase family.</text>
</comment>
<organism evidence="6 7">
    <name type="scientific">Faucicola atlantae</name>
    <dbReference type="NCBI Taxonomy" id="34059"/>
    <lineage>
        <taxon>Bacteria</taxon>
        <taxon>Pseudomonadati</taxon>
        <taxon>Pseudomonadota</taxon>
        <taxon>Gammaproteobacteria</taxon>
        <taxon>Moraxellales</taxon>
        <taxon>Moraxellaceae</taxon>
        <taxon>Faucicola</taxon>
    </lineage>
</organism>
<feature type="active site" evidence="5">
    <location>
        <position position="180"/>
    </location>
</feature>
<dbReference type="InterPro" id="IPR008183">
    <property type="entry name" value="Aldose_1/G6P_1-epimerase"/>
</dbReference>
<evidence type="ECO:0000313" key="6">
    <source>
        <dbReference type="EMBL" id="OBX72960.1"/>
    </source>
</evidence>
<dbReference type="STRING" id="34059.A9308_01660"/>